<name>A0A5S6QVG8_TRIMR</name>
<sequence length="371" mass="41100">MEVESVPQEANDGNGLLTREVAVKKKRKRTGKGSNQRRAELYRARINKPVIADARNRALERLLPDAPDLLEAFRRVSIAAESNTVTLPVTTRGFGFLATEVHSKCVVLEPKLKDTGCTANIVHRVNLAQLAVKFNAADMTAGGPRSFPTDVPTEETGLDPSFIQRFSSLTENFAQLFAPIAACGVFTHEGTTYRTKILPPAGVDVVERPTEVEAPPKKRPATRSGSASVMAEDDFQPDPFTANIMNLRKTVEYLANPQSDVRVKQYYWQYSALPNAQWSSEMVLLNPNQVCPPDYLSSPDAQRRDLLHYRAFLVQVGKRYGRMILPCVFIARQIATEHPPTQFGSGHGDPRALVTSCPRSPYNLQAVPRLS</sequence>
<organism evidence="2 4">
    <name type="scientific">Trichuris muris</name>
    <name type="common">Mouse whipworm</name>
    <dbReference type="NCBI Taxonomy" id="70415"/>
    <lineage>
        <taxon>Eukaryota</taxon>
        <taxon>Metazoa</taxon>
        <taxon>Ecdysozoa</taxon>
        <taxon>Nematoda</taxon>
        <taxon>Enoplea</taxon>
        <taxon>Dorylaimia</taxon>
        <taxon>Trichinellida</taxon>
        <taxon>Trichuridae</taxon>
        <taxon>Trichuris</taxon>
    </lineage>
</organism>
<evidence type="ECO:0000313" key="2">
    <source>
        <dbReference type="Proteomes" id="UP000046395"/>
    </source>
</evidence>
<proteinExistence type="predicted"/>
<reference evidence="2" key="2">
    <citation type="submission" date="2014-03" db="EMBL/GenBank/DDBJ databases">
        <title>The whipworm genome and dual-species transcriptomics of an intimate host-pathogen interaction.</title>
        <authorList>
            <person name="Foth B.J."/>
            <person name="Tsai I.J."/>
            <person name="Reid A.J."/>
            <person name="Bancroft A.J."/>
            <person name="Nichol S."/>
            <person name="Tracey A."/>
            <person name="Holroyd N."/>
            <person name="Cotton J.A."/>
            <person name="Stanley E.J."/>
            <person name="Zarowiecki M."/>
            <person name="Liu J.Z."/>
            <person name="Huckvale T."/>
            <person name="Cooper P.J."/>
            <person name="Grencis R.K."/>
            <person name="Berriman M."/>
        </authorList>
    </citation>
    <scope>NUCLEOTIDE SEQUENCE [LARGE SCALE GENOMIC DNA]</scope>
    <source>
        <strain evidence="2">Edinburgh</strain>
    </source>
</reference>
<dbReference type="WBParaSite" id="TMUE_3000011148.1">
    <property type="protein sequence ID" value="TMUE_3000011148.1"/>
    <property type="gene ID" value="WBGene00301187"/>
</dbReference>
<reference evidence="2" key="1">
    <citation type="submission" date="2013-11" db="EMBL/GenBank/DDBJ databases">
        <authorList>
            <person name="Aslett M."/>
        </authorList>
    </citation>
    <scope>NUCLEOTIDE SEQUENCE [LARGE SCALE GENOMIC DNA]</scope>
    <source>
        <strain evidence="2">Edinburgh</strain>
    </source>
</reference>
<evidence type="ECO:0000313" key="4">
    <source>
        <dbReference type="WBParaSite" id="TMUE_3000011240.1"/>
    </source>
</evidence>
<dbReference type="Proteomes" id="UP000046395">
    <property type="component" value="Unassembled WGS sequence"/>
</dbReference>
<accession>A0A5S6QVG8</accession>
<evidence type="ECO:0000313" key="3">
    <source>
        <dbReference type="WBParaSite" id="TMUE_3000011148.1"/>
    </source>
</evidence>
<keyword evidence="2" id="KW-1185">Reference proteome</keyword>
<feature type="region of interest" description="Disordered" evidence="1">
    <location>
        <begin position="1"/>
        <end position="36"/>
    </location>
</feature>
<evidence type="ECO:0000256" key="1">
    <source>
        <dbReference type="SAM" id="MobiDB-lite"/>
    </source>
</evidence>
<feature type="region of interest" description="Disordered" evidence="1">
    <location>
        <begin position="209"/>
        <end position="232"/>
    </location>
</feature>
<reference evidence="3 4" key="3">
    <citation type="submission" date="2019-12" db="UniProtKB">
        <authorList>
            <consortium name="WormBaseParasite"/>
        </authorList>
    </citation>
    <scope>IDENTIFICATION</scope>
</reference>
<dbReference type="AlphaFoldDB" id="A0A5S6QVG8"/>
<protein>
    <submittedName>
        <fullName evidence="3 4">Uncharacterized protein</fullName>
    </submittedName>
</protein>
<dbReference type="WBParaSite" id="TMUE_3000011240.1">
    <property type="protein sequence ID" value="TMUE_3000011240.1"/>
    <property type="gene ID" value="WBGene00301234"/>
</dbReference>